<evidence type="ECO:0000313" key="6">
    <source>
        <dbReference type="Proteomes" id="UP001302676"/>
    </source>
</evidence>
<evidence type="ECO:0000313" key="5">
    <source>
        <dbReference type="EMBL" id="KAK4139333.1"/>
    </source>
</evidence>
<dbReference type="PANTHER" id="PTHR10270:SF161">
    <property type="entry name" value="SEX-DETERMINING REGION Y PROTEIN"/>
    <property type="match status" value="1"/>
</dbReference>
<dbReference type="Proteomes" id="UP001302676">
    <property type="component" value="Unassembled WGS sequence"/>
</dbReference>
<evidence type="ECO:0000259" key="4">
    <source>
        <dbReference type="PROSITE" id="PS50118"/>
    </source>
</evidence>
<dbReference type="PANTHER" id="PTHR10270">
    <property type="entry name" value="SOX TRANSCRIPTION FACTOR"/>
    <property type="match status" value="1"/>
</dbReference>
<dbReference type="Pfam" id="PF00505">
    <property type="entry name" value="HMG_box"/>
    <property type="match status" value="1"/>
</dbReference>
<reference evidence="5" key="1">
    <citation type="journal article" date="2023" name="Mol. Phylogenet. Evol.">
        <title>Genome-scale phylogeny and comparative genomics of the fungal order Sordariales.</title>
        <authorList>
            <person name="Hensen N."/>
            <person name="Bonometti L."/>
            <person name="Westerberg I."/>
            <person name="Brannstrom I.O."/>
            <person name="Guillou S."/>
            <person name="Cros-Aarteil S."/>
            <person name="Calhoun S."/>
            <person name="Haridas S."/>
            <person name="Kuo A."/>
            <person name="Mondo S."/>
            <person name="Pangilinan J."/>
            <person name="Riley R."/>
            <person name="LaButti K."/>
            <person name="Andreopoulos B."/>
            <person name="Lipzen A."/>
            <person name="Chen C."/>
            <person name="Yan M."/>
            <person name="Daum C."/>
            <person name="Ng V."/>
            <person name="Clum A."/>
            <person name="Steindorff A."/>
            <person name="Ohm R.A."/>
            <person name="Martin F."/>
            <person name="Silar P."/>
            <person name="Natvig D.O."/>
            <person name="Lalanne C."/>
            <person name="Gautier V."/>
            <person name="Ament-Velasquez S.L."/>
            <person name="Kruys A."/>
            <person name="Hutchinson M.I."/>
            <person name="Powell A.J."/>
            <person name="Barry K."/>
            <person name="Miller A.N."/>
            <person name="Grigoriev I.V."/>
            <person name="Debuchy R."/>
            <person name="Gladieux P."/>
            <person name="Hiltunen Thoren M."/>
            <person name="Johannesson H."/>
        </authorList>
    </citation>
    <scope>NUCLEOTIDE SEQUENCE</scope>
    <source>
        <strain evidence="5">CBS 141.50</strain>
    </source>
</reference>
<protein>
    <submittedName>
        <fullName evidence="5">High mobility group box-domain-containing protein</fullName>
    </submittedName>
</protein>
<dbReference type="GO" id="GO:0000122">
    <property type="term" value="P:negative regulation of transcription by RNA polymerase II"/>
    <property type="evidence" value="ECO:0007669"/>
    <property type="project" value="TreeGrafter"/>
</dbReference>
<dbReference type="InterPro" id="IPR036910">
    <property type="entry name" value="HMG_box_dom_sf"/>
</dbReference>
<keyword evidence="2" id="KW-0804">Transcription</keyword>
<organism evidence="5 6">
    <name type="scientific">Dichotomopilus funicola</name>
    <dbReference type="NCBI Taxonomy" id="1934379"/>
    <lineage>
        <taxon>Eukaryota</taxon>
        <taxon>Fungi</taxon>
        <taxon>Dikarya</taxon>
        <taxon>Ascomycota</taxon>
        <taxon>Pezizomycotina</taxon>
        <taxon>Sordariomycetes</taxon>
        <taxon>Sordariomycetidae</taxon>
        <taxon>Sordariales</taxon>
        <taxon>Chaetomiaceae</taxon>
        <taxon>Dichotomopilus</taxon>
    </lineage>
</organism>
<comment type="caution">
    <text evidence="5">The sequence shown here is derived from an EMBL/GenBank/DDBJ whole genome shotgun (WGS) entry which is preliminary data.</text>
</comment>
<dbReference type="GO" id="GO:0001228">
    <property type="term" value="F:DNA-binding transcription activator activity, RNA polymerase II-specific"/>
    <property type="evidence" value="ECO:0007669"/>
    <property type="project" value="TreeGrafter"/>
</dbReference>
<dbReference type="GO" id="GO:0005634">
    <property type="term" value="C:nucleus"/>
    <property type="evidence" value="ECO:0007669"/>
    <property type="project" value="UniProtKB-UniRule"/>
</dbReference>
<keyword evidence="3" id="KW-0539">Nucleus</keyword>
<dbReference type="EMBL" id="MU853669">
    <property type="protein sequence ID" value="KAK4139333.1"/>
    <property type="molecule type" value="Genomic_DNA"/>
</dbReference>
<dbReference type="GO" id="GO:0000978">
    <property type="term" value="F:RNA polymerase II cis-regulatory region sequence-specific DNA binding"/>
    <property type="evidence" value="ECO:0007669"/>
    <property type="project" value="TreeGrafter"/>
</dbReference>
<feature type="domain" description="HMG box" evidence="4">
    <location>
        <begin position="125"/>
        <end position="193"/>
    </location>
</feature>
<evidence type="ECO:0000256" key="1">
    <source>
        <dbReference type="ARBA" id="ARBA00023125"/>
    </source>
</evidence>
<name>A0AAN6UUH7_9PEZI</name>
<reference evidence="5" key="2">
    <citation type="submission" date="2023-05" db="EMBL/GenBank/DDBJ databases">
        <authorList>
            <consortium name="Lawrence Berkeley National Laboratory"/>
            <person name="Steindorff A."/>
            <person name="Hensen N."/>
            <person name="Bonometti L."/>
            <person name="Westerberg I."/>
            <person name="Brannstrom I.O."/>
            <person name="Guillou S."/>
            <person name="Cros-Aarteil S."/>
            <person name="Calhoun S."/>
            <person name="Haridas S."/>
            <person name="Kuo A."/>
            <person name="Mondo S."/>
            <person name="Pangilinan J."/>
            <person name="Riley R."/>
            <person name="Labutti K."/>
            <person name="Andreopoulos B."/>
            <person name="Lipzen A."/>
            <person name="Chen C."/>
            <person name="Yanf M."/>
            <person name="Daum C."/>
            <person name="Ng V."/>
            <person name="Clum A."/>
            <person name="Ohm R."/>
            <person name="Martin F."/>
            <person name="Silar P."/>
            <person name="Natvig D."/>
            <person name="Lalanne C."/>
            <person name="Gautier V."/>
            <person name="Ament-Velasquez S.L."/>
            <person name="Kruys A."/>
            <person name="Hutchinson M.I."/>
            <person name="Powell A.J."/>
            <person name="Barry K."/>
            <person name="Miller A.N."/>
            <person name="Grigoriev I.V."/>
            <person name="Debuchy R."/>
            <person name="Gladieux P."/>
            <person name="Thoren M.H."/>
            <person name="Johannesson H."/>
        </authorList>
    </citation>
    <scope>NUCLEOTIDE SEQUENCE</scope>
    <source>
        <strain evidence="5">CBS 141.50</strain>
    </source>
</reference>
<dbReference type="SUPFAM" id="SSF47095">
    <property type="entry name" value="HMG-box"/>
    <property type="match status" value="1"/>
</dbReference>
<dbReference type="PROSITE" id="PS50118">
    <property type="entry name" value="HMG_BOX_2"/>
    <property type="match status" value="1"/>
</dbReference>
<dbReference type="AlphaFoldDB" id="A0AAN6UUH7"/>
<evidence type="ECO:0000256" key="2">
    <source>
        <dbReference type="ARBA" id="ARBA00023163"/>
    </source>
</evidence>
<dbReference type="GeneID" id="87815285"/>
<dbReference type="GO" id="GO:0030154">
    <property type="term" value="P:cell differentiation"/>
    <property type="evidence" value="ECO:0007669"/>
    <property type="project" value="TreeGrafter"/>
</dbReference>
<evidence type="ECO:0000256" key="3">
    <source>
        <dbReference type="PROSITE-ProRule" id="PRU00267"/>
    </source>
</evidence>
<accession>A0AAN6UUH7</accession>
<keyword evidence="6" id="KW-1185">Reference proteome</keyword>
<dbReference type="SMART" id="SM00398">
    <property type="entry name" value="HMG"/>
    <property type="match status" value="1"/>
</dbReference>
<dbReference type="Gene3D" id="1.10.30.10">
    <property type="entry name" value="High mobility group box domain"/>
    <property type="match status" value="1"/>
</dbReference>
<gene>
    <name evidence="5" type="ORF">C8A04DRAFT_15941</name>
</gene>
<proteinExistence type="predicted"/>
<feature type="DNA-binding region" description="HMG box" evidence="3">
    <location>
        <begin position="125"/>
        <end position="193"/>
    </location>
</feature>
<dbReference type="CDD" id="cd01389">
    <property type="entry name" value="HMG-box_ROX1-like"/>
    <property type="match status" value="1"/>
</dbReference>
<dbReference type="InterPro" id="IPR009071">
    <property type="entry name" value="HMG_box_dom"/>
</dbReference>
<keyword evidence="1 3" id="KW-0238">DNA-binding</keyword>
<dbReference type="InterPro" id="IPR050140">
    <property type="entry name" value="SRY-related_HMG-box_TF-like"/>
</dbReference>
<dbReference type="RefSeq" id="XP_062632704.1">
    <property type="nucleotide sequence ID" value="XM_062778672.1"/>
</dbReference>
<sequence length="226" mass="24990">MASNVMVPSATPVAQASPLAFIFVSNEMIVQCIANSDDQTAAVKAMTTALENFRSFNDGKHATIVRPKGTNKYWITSAAFALTLDPSKFKVVKSTEHLPSNTALKVQVPMEQQVVTQNKVTKMRIRRPRNQFIIYRQHMSAKIHASNPGVTAGCISQIVAQTWAAEKPSVKAYYKALADEEDRLHKAAYPGYRYIAGNRNTRAASSRRPEAHDPIRVDEKLIAAGF</sequence>